<gene>
    <name evidence="2" type="ORF">BcellWH2_02787</name>
    <name evidence="3" type="ORF">F2Y81_17835</name>
    <name evidence="4" type="ORF">RO785_26345</name>
</gene>
<dbReference type="InterPro" id="IPR024339">
    <property type="entry name" value="DUF3836"/>
</dbReference>
<feature type="signal peptide" evidence="1">
    <location>
        <begin position="1"/>
        <end position="18"/>
    </location>
</feature>
<dbReference type="EMBL" id="CP012801">
    <property type="protein sequence ID" value="ALJ60026.1"/>
    <property type="molecule type" value="Genomic_DNA"/>
</dbReference>
<proteinExistence type="predicted"/>
<dbReference type="Proteomes" id="UP000061809">
    <property type="component" value="Chromosome"/>
</dbReference>
<feature type="chain" id="PRO_5013461359" evidence="1">
    <location>
        <begin position="19"/>
        <end position="161"/>
    </location>
</feature>
<dbReference type="STRING" id="246787.BcellWH2_02787"/>
<dbReference type="AlphaFoldDB" id="A0A0P0GRV1"/>
<accession>A0A0P0GRV1</accession>
<dbReference type="PATRIC" id="fig|246787.4.peg.2879"/>
<dbReference type="Proteomes" id="UP001266995">
    <property type="component" value="Unassembled WGS sequence"/>
</dbReference>
<dbReference type="Proteomes" id="UP000448877">
    <property type="component" value="Unassembled WGS sequence"/>
</dbReference>
<evidence type="ECO:0000313" key="5">
    <source>
        <dbReference type="Proteomes" id="UP000061809"/>
    </source>
</evidence>
<reference evidence="2 5" key="1">
    <citation type="journal article" date="2015" name="Science">
        <title>Genetic determinants of in vivo fitness and diet responsiveness in multiple human gut Bacteroides.</title>
        <authorList>
            <person name="Wu M."/>
            <person name="McNulty N.P."/>
            <person name="Rodionov D.A."/>
            <person name="Khoroshkin M.S."/>
            <person name="Griffin N.W."/>
            <person name="Cheng J."/>
            <person name="Latreille P."/>
            <person name="Kerstetter R.A."/>
            <person name="Terrapon N."/>
            <person name="Henrissat B."/>
            <person name="Osterman A.L."/>
            <person name="Gordon J.I."/>
        </authorList>
    </citation>
    <scope>NUCLEOTIDE SEQUENCE [LARGE SCALE GENOMIC DNA]</scope>
    <source>
        <strain evidence="2 5">WH2</strain>
    </source>
</reference>
<reference evidence="4" key="3">
    <citation type="submission" date="2023-08" db="EMBL/GenBank/DDBJ databases">
        <title>Reintroducing virulent viruses to syntetic microbiomes.</title>
        <authorList>
            <person name="Wilde J."/>
            <person name="Boyes R."/>
            <person name="Robinson A.V."/>
            <person name="Daisley B.A."/>
            <person name="Allen-Vercoe E."/>
        </authorList>
    </citation>
    <scope>NUCLEOTIDE SEQUENCE</scope>
    <source>
        <strain evidence="4">225I_12FAA</strain>
    </source>
</reference>
<evidence type="ECO:0000313" key="3">
    <source>
        <dbReference type="EMBL" id="KAA5415540.1"/>
    </source>
</evidence>
<dbReference type="eggNOG" id="ENOG502ZVKF">
    <property type="taxonomic scope" value="Bacteria"/>
</dbReference>
<dbReference type="RefSeq" id="WP_007216530.1">
    <property type="nucleotide sequence ID" value="NZ_CABMLT010000003.1"/>
</dbReference>
<protein>
    <submittedName>
        <fullName evidence="3">DUF3836 domain-containing protein</fullName>
    </submittedName>
</protein>
<evidence type="ECO:0000256" key="1">
    <source>
        <dbReference type="SAM" id="SignalP"/>
    </source>
</evidence>
<keyword evidence="1" id="KW-0732">Signal</keyword>
<dbReference type="Gene3D" id="2.40.128.720">
    <property type="match status" value="1"/>
</dbReference>
<evidence type="ECO:0000313" key="6">
    <source>
        <dbReference type="Proteomes" id="UP000448877"/>
    </source>
</evidence>
<dbReference type="EMBL" id="VVYV01000032">
    <property type="protein sequence ID" value="KAA5415540.1"/>
    <property type="molecule type" value="Genomic_DNA"/>
</dbReference>
<evidence type="ECO:0000313" key="2">
    <source>
        <dbReference type="EMBL" id="ALJ60026.1"/>
    </source>
</evidence>
<reference evidence="3 6" key="2">
    <citation type="journal article" date="2019" name="Nat. Med.">
        <title>A library of human gut bacterial isolates paired with longitudinal multiomics data enables mechanistic microbiome research.</title>
        <authorList>
            <person name="Poyet M."/>
            <person name="Groussin M."/>
            <person name="Gibbons S.M."/>
            <person name="Avila-Pacheco J."/>
            <person name="Jiang X."/>
            <person name="Kearney S.M."/>
            <person name="Perrotta A.R."/>
            <person name="Berdy B."/>
            <person name="Zhao S."/>
            <person name="Lieberman T.D."/>
            <person name="Swanson P.K."/>
            <person name="Smith M."/>
            <person name="Roesemann S."/>
            <person name="Alexander J.E."/>
            <person name="Rich S.A."/>
            <person name="Livny J."/>
            <person name="Vlamakis H."/>
            <person name="Clish C."/>
            <person name="Bullock K."/>
            <person name="Deik A."/>
            <person name="Scott J."/>
            <person name="Pierce K.A."/>
            <person name="Xavier R.J."/>
            <person name="Alm E.J."/>
        </authorList>
    </citation>
    <scope>NUCLEOTIDE SEQUENCE [LARGE SCALE GENOMIC DNA]</scope>
    <source>
        <strain evidence="3 6">BIOML-A6</strain>
    </source>
</reference>
<sequence>MKTLVLSVVFAVTSIVNAVNNNSLEGFAYNTRMDGDRVETKNVYKVKEDKYLQNHLQYNYAYDAEGRVSSKEVSKWSKGNQRFEKQYCLNFSYDGGEVNVEYAAWNRKDNAYTDVKTKAVYQINGMGVNYQSYEWNKKESSWNLMVEHSTQPEEIILFAEK</sequence>
<dbReference type="KEGG" id="bcel:BcellWH2_02787"/>
<name>A0A0P0GRV1_9BACE</name>
<dbReference type="Pfam" id="PF12930">
    <property type="entry name" value="DUF3836"/>
    <property type="match status" value="1"/>
</dbReference>
<dbReference type="EMBL" id="JAVSNH010000002">
    <property type="protein sequence ID" value="MDT4514490.1"/>
    <property type="molecule type" value="Genomic_DNA"/>
</dbReference>
<evidence type="ECO:0000313" key="4">
    <source>
        <dbReference type="EMBL" id="MDT4514490.1"/>
    </source>
</evidence>
<dbReference type="GeneID" id="66305876"/>
<organism evidence="2 5">
    <name type="scientific">Bacteroides cellulosilyticus</name>
    <dbReference type="NCBI Taxonomy" id="246787"/>
    <lineage>
        <taxon>Bacteria</taxon>
        <taxon>Pseudomonadati</taxon>
        <taxon>Bacteroidota</taxon>
        <taxon>Bacteroidia</taxon>
        <taxon>Bacteroidales</taxon>
        <taxon>Bacteroidaceae</taxon>
        <taxon>Bacteroides</taxon>
    </lineage>
</organism>